<keyword evidence="3" id="KW-1185">Reference proteome</keyword>
<protein>
    <submittedName>
        <fullName evidence="2">Uncharacterized protein</fullName>
    </submittedName>
</protein>
<reference evidence="2" key="1">
    <citation type="submission" date="2019-12" db="EMBL/GenBank/DDBJ databases">
        <authorList>
            <person name="Scholes J."/>
        </authorList>
    </citation>
    <scope>NUCLEOTIDE SEQUENCE</scope>
</reference>
<dbReference type="AlphaFoldDB" id="A0A9N7P0M1"/>
<comment type="caution">
    <text evidence="2">The sequence shown here is derived from an EMBL/GenBank/DDBJ whole genome shotgun (WGS) entry which is preliminary data.</text>
</comment>
<name>A0A9N7P0M1_STRHE</name>
<dbReference type="InterPro" id="IPR040305">
    <property type="entry name" value="At1g75730-like"/>
</dbReference>
<dbReference type="PANTHER" id="PTHR34792:SF1">
    <property type="entry name" value="OS02G0121500 PROTEIN"/>
    <property type="match status" value="1"/>
</dbReference>
<dbReference type="Proteomes" id="UP001153555">
    <property type="component" value="Unassembled WGS sequence"/>
</dbReference>
<evidence type="ECO:0000313" key="3">
    <source>
        <dbReference type="Proteomes" id="UP001153555"/>
    </source>
</evidence>
<evidence type="ECO:0000256" key="1">
    <source>
        <dbReference type="SAM" id="MobiDB-lite"/>
    </source>
</evidence>
<dbReference type="PANTHER" id="PTHR34792">
    <property type="entry name" value="OS02G0121500 PROTEIN"/>
    <property type="match status" value="1"/>
</dbReference>
<dbReference type="OrthoDB" id="778649at2759"/>
<evidence type="ECO:0000313" key="2">
    <source>
        <dbReference type="EMBL" id="CAA0841177.1"/>
    </source>
</evidence>
<feature type="compositionally biased region" description="Basic residues" evidence="1">
    <location>
        <begin position="70"/>
        <end position="82"/>
    </location>
</feature>
<dbReference type="EMBL" id="CACSLK010034050">
    <property type="protein sequence ID" value="CAA0841177.1"/>
    <property type="molecule type" value="Genomic_DNA"/>
</dbReference>
<feature type="region of interest" description="Disordered" evidence="1">
    <location>
        <begin position="48"/>
        <end position="86"/>
    </location>
</feature>
<proteinExistence type="predicted"/>
<accession>A0A9N7P0M1</accession>
<gene>
    <name evidence="2" type="ORF">SHERM_07210</name>
</gene>
<organism evidence="2 3">
    <name type="scientific">Striga hermonthica</name>
    <name type="common">Purple witchweed</name>
    <name type="synonym">Buchnera hermonthica</name>
    <dbReference type="NCBI Taxonomy" id="68872"/>
    <lineage>
        <taxon>Eukaryota</taxon>
        <taxon>Viridiplantae</taxon>
        <taxon>Streptophyta</taxon>
        <taxon>Embryophyta</taxon>
        <taxon>Tracheophyta</taxon>
        <taxon>Spermatophyta</taxon>
        <taxon>Magnoliopsida</taxon>
        <taxon>eudicotyledons</taxon>
        <taxon>Gunneridae</taxon>
        <taxon>Pentapetalae</taxon>
        <taxon>asterids</taxon>
        <taxon>lamiids</taxon>
        <taxon>Lamiales</taxon>
        <taxon>Orobanchaceae</taxon>
        <taxon>Buchnereae</taxon>
        <taxon>Striga</taxon>
    </lineage>
</organism>
<sequence>MGSVGFNGEVESQPSASNYKLLVGCDGGTHALVPRKLRSAIKKRAREMVTSPLSISKKRRASNKEDSLKKYGRKNSKPKRAHITKDEEEVAETLYALASMFFDPNKANRLLNNSQENGGSSNAVEGNALLLLNNPLPFSLIRMVKLPQYPSSSMHPQKQWLAQHNSGVGPTHLNDWKNGSTGPPPPMVNCARRALLPHLLGPTKDQQFMSSAISSSSLPLQNMKINSRYHQQLLHNRQIPLGFFERNLAAFCSDNIQQLQLP</sequence>